<comment type="caution">
    <text evidence="1">The sequence shown here is derived from an EMBL/GenBank/DDBJ whole genome shotgun (WGS) entry which is preliminary data.</text>
</comment>
<evidence type="ECO:0000313" key="1">
    <source>
        <dbReference type="EMBL" id="MFC6998873.1"/>
    </source>
</evidence>
<dbReference type="RefSeq" id="WP_066625140.1">
    <property type="nucleotide sequence ID" value="NZ_JBHSYQ010000008.1"/>
</dbReference>
<protein>
    <submittedName>
        <fullName evidence="1">DNA polymerase beta superfamily protein</fullName>
    </submittedName>
</protein>
<evidence type="ECO:0000313" key="2">
    <source>
        <dbReference type="Proteomes" id="UP001596405"/>
    </source>
</evidence>
<reference evidence="2" key="1">
    <citation type="journal article" date="2019" name="Int. J. Syst. Evol. Microbiol.">
        <title>The Global Catalogue of Microorganisms (GCM) 10K type strain sequencing project: providing services to taxonomists for standard genome sequencing and annotation.</title>
        <authorList>
            <consortium name="The Broad Institute Genomics Platform"/>
            <consortium name="The Broad Institute Genome Sequencing Center for Infectious Disease"/>
            <person name="Wu L."/>
            <person name="Ma J."/>
        </authorList>
    </citation>
    <scope>NUCLEOTIDE SEQUENCE [LARGE SCALE GENOMIC DNA]</scope>
    <source>
        <strain evidence="2">CGMCC 4.7393</strain>
    </source>
</reference>
<dbReference type="SUPFAM" id="SSF81301">
    <property type="entry name" value="Nucleotidyltransferase"/>
    <property type="match status" value="1"/>
</dbReference>
<name>A0ABW2DR48_9BACT</name>
<sequence>MEKLIQQKLQELETQNNITILFAIESGSRAWGFPSPDSDYDVRFVYQHQPDWYLSIDERKDTLESMDGDLDLVGWDLRKALRLLRKSNASIFEKMQSPIVYRQQRSFLEDLQAVAPTYFSCRAGLHHYLSMAFNYYKACAPEQNVKLKSYFYLLRTTLASRWIVEYRTMPPMLFTELLPLVEDPSLLQKIEELLTLKATVTEQYVHPKEEALEQYLYQTLRYCESKAEDMPKANGSTEALDTLFRKTVLDHGTLA</sequence>
<dbReference type="Pfam" id="PF10127">
    <property type="entry name" value="RlaP"/>
    <property type="match status" value="1"/>
</dbReference>
<proteinExistence type="predicted"/>
<dbReference type="PANTHER" id="PTHR34817:SF2">
    <property type="entry name" value="NUCLEOTIDYLTRANSFERASE"/>
    <property type="match status" value="1"/>
</dbReference>
<organism evidence="1 2">
    <name type="scientific">Rufibacter roseus</name>
    <dbReference type="NCBI Taxonomy" id="1567108"/>
    <lineage>
        <taxon>Bacteria</taxon>
        <taxon>Pseudomonadati</taxon>
        <taxon>Bacteroidota</taxon>
        <taxon>Cytophagia</taxon>
        <taxon>Cytophagales</taxon>
        <taxon>Hymenobacteraceae</taxon>
        <taxon>Rufibacter</taxon>
    </lineage>
</organism>
<dbReference type="Proteomes" id="UP001596405">
    <property type="component" value="Unassembled WGS sequence"/>
</dbReference>
<dbReference type="InterPro" id="IPR043519">
    <property type="entry name" value="NT_sf"/>
</dbReference>
<keyword evidence="2" id="KW-1185">Reference proteome</keyword>
<dbReference type="PANTHER" id="PTHR34817">
    <property type="entry name" value="NUCLEOTIDYLTRANSFERASE"/>
    <property type="match status" value="1"/>
</dbReference>
<accession>A0ABW2DR48</accession>
<dbReference type="EMBL" id="JBHSYQ010000008">
    <property type="protein sequence ID" value="MFC6998873.1"/>
    <property type="molecule type" value="Genomic_DNA"/>
</dbReference>
<dbReference type="InterPro" id="IPR018775">
    <property type="entry name" value="RlaP"/>
</dbReference>
<gene>
    <name evidence="1" type="ORF">ACFQHR_14645</name>
</gene>